<sequence length="72" mass="7844">MRAEYGPSGPSDGVKTWHISHDGSSVALCGRDLSPASAVQDPEMWSRSPDLNCHTCGALFLRETPYMPAEHE</sequence>
<dbReference type="EMBL" id="BAAALD010000028">
    <property type="protein sequence ID" value="GAA1086847.1"/>
    <property type="molecule type" value="Genomic_DNA"/>
</dbReference>
<evidence type="ECO:0000313" key="2">
    <source>
        <dbReference type="Proteomes" id="UP001499987"/>
    </source>
</evidence>
<protein>
    <submittedName>
        <fullName evidence="1">Uncharacterized protein</fullName>
    </submittedName>
</protein>
<name>A0ABP4E5C3_9ACTN</name>
<organism evidence="1 2">
    <name type="scientific">Kitasatospora arboriphila</name>
    <dbReference type="NCBI Taxonomy" id="258052"/>
    <lineage>
        <taxon>Bacteria</taxon>
        <taxon>Bacillati</taxon>
        <taxon>Actinomycetota</taxon>
        <taxon>Actinomycetes</taxon>
        <taxon>Kitasatosporales</taxon>
        <taxon>Streptomycetaceae</taxon>
        <taxon>Kitasatospora</taxon>
    </lineage>
</organism>
<gene>
    <name evidence="1" type="ORF">GCM10009663_33130</name>
</gene>
<evidence type="ECO:0000313" key="1">
    <source>
        <dbReference type="EMBL" id="GAA1086847.1"/>
    </source>
</evidence>
<dbReference type="Proteomes" id="UP001499987">
    <property type="component" value="Unassembled WGS sequence"/>
</dbReference>
<proteinExistence type="predicted"/>
<comment type="caution">
    <text evidence="1">The sequence shown here is derived from an EMBL/GenBank/DDBJ whole genome shotgun (WGS) entry which is preliminary data.</text>
</comment>
<reference evidence="2" key="1">
    <citation type="journal article" date="2019" name="Int. J. Syst. Evol. Microbiol.">
        <title>The Global Catalogue of Microorganisms (GCM) 10K type strain sequencing project: providing services to taxonomists for standard genome sequencing and annotation.</title>
        <authorList>
            <consortium name="The Broad Institute Genomics Platform"/>
            <consortium name="The Broad Institute Genome Sequencing Center for Infectious Disease"/>
            <person name="Wu L."/>
            <person name="Ma J."/>
        </authorList>
    </citation>
    <scope>NUCLEOTIDE SEQUENCE [LARGE SCALE GENOMIC DNA]</scope>
    <source>
        <strain evidence="2">JCM 13002</strain>
    </source>
</reference>
<accession>A0ABP4E5C3</accession>
<keyword evidence="2" id="KW-1185">Reference proteome</keyword>